<evidence type="ECO:0000313" key="1">
    <source>
        <dbReference type="EMBL" id="SMP62992.1"/>
    </source>
</evidence>
<dbReference type="RefSeq" id="WP_283409918.1">
    <property type="nucleotide sequence ID" value="NZ_FXUF01000010.1"/>
</dbReference>
<dbReference type="InterPro" id="IPR036388">
    <property type="entry name" value="WH-like_DNA-bd_sf"/>
</dbReference>
<organism evidence="1 2">
    <name type="scientific">Anoxynatronum buryatiense</name>
    <dbReference type="NCBI Taxonomy" id="489973"/>
    <lineage>
        <taxon>Bacteria</taxon>
        <taxon>Bacillati</taxon>
        <taxon>Bacillota</taxon>
        <taxon>Clostridia</taxon>
        <taxon>Eubacteriales</taxon>
        <taxon>Clostridiaceae</taxon>
        <taxon>Anoxynatronum</taxon>
    </lineage>
</organism>
<dbReference type="NCBIfam" id="TIGR00738">
    <property type="entry name" value="rrf2_super"/>
    <property type="match status" value="1"/>
</dbReference>
<dbReference type="PANTHER" id="PTHR33221:SF15">
    <property type="entry name" value="HTH-TYPE TRANSCRIPTIONAL REGULATOR YWGB-RELATED"/>
    <property type="match status" value="1"/>
</dbReference>
<dbReference type="AlphaFoldDB" id="A0AA46AJN8"/>
<dbReference type="PANTHER" id="PTHR33221">
    <property type="entry name" value="WINGED HELIX-TURN-HELIX TRANSCRIPTIONAL REGULATOR, RRF2 FAMILY"/>
    <property type="match status" value="1"/>
</dbReference>
<dbReference type="EMBL" id="FXUF01000010">
    <property type="protein sequence ID" value="SMP62992.1"/>
    <property type="molecule type" value="Genomic_DNA"/>
</dbReference>
<dbReference type="InterPro" id="IPR036390">
    <property type="entry name" value="WH_DNA-bd_sf"/>
</dbReference>
<dbReference type="GO" id="GO:0005829">
    <property type="term" value="C:cytosol"/>
    <property type="evidence" value="ECO:0007669"/>
    <property type="project" value="TreeGrafter"/>
</dbReference>
<dbReference type="PROSITE" id="PS01332">
    <property type="entry name" value="HTH_RRF2_1"/>
    <property type="match status" value="1"/>
</dbReference>
<proteinExistence type="predicted"/>
<evidence type="ECO:0000313" key="2">
    <source>
        <dbReference type="Proteomes" id="UP001158066"/>
    </source>
</evidence>
<name>A0AA46AJN8_9CLOT</name>
<comment type="caution">
    <text evidence="1">The sequence shown here is derived from an EMBL/GenBank/DDBJ whole genome shotgun (WGS) entry which is preliminary data.</text>
</comment>
<dbReference type="Proteomes" id="UP001158066">
    <property type="component" value="Unassembled WGS sequence"/>
</dbReference>
<dbReference type="InterPro" id="IPR000944">
    <property type="entry name" value="Tscrpt_reg_Rrf2"/>
</dbReference>
<reference evidence="1" key="1">
    <citation type="submission" date="2017-05" db="EMBL/GenBank/DDBJ databases">
        <authorList>
            <person name="Varghese N."/>
            <person name="Submissions S."/>
        </authorList>
    </citation>
    <scope>NUCLEOTIDE SEQUENCE</scope>
    <source>
        <strain evidence="1">Su22</strain>
    </source>
</reference>
<dbReference type="PROSITE" id="PS51197">
    <property type="entry name" value="HTH_RRF2_2"/>
    <property type="match status" value="1"/>
</dbReference>
<dbReference type="InterPro" id="IPR030489">
    <property type="entry name" value="TR_Rrf2-type_CS"/>
</dbReference>
<dbReference type="SUPFAM" id="SSF46785">
    <property type="entry name" value="Winged helix' DNA-binding domain"/>
    <property type="match status" value="1"/>
</dbReference>
<keyword evidence="2" id="KW-1185">Reference proteome</keyword>
<dbReference type="Pfam" id="PF02082">
    <property type="entry name" value="Rrf2"/>
    <property type="match status" value="1"/>
</dbReference>
<dbReference type="Gene3D" id="1.10.10.10">
    <property type="entry name" value="Winged helix-like DNA-binding domain superfamily/Winged helix DNA-binding domain"/>
    <property type="match status" value="1"/>
</dbReference>
<dbReference type="GO" id="GO:0003700">
    <property type="term" value="F:DNA-binding transcription factor activity"/>
    <property type="evidence" value="ECO:0007669"/>
    <property type="project" value="TreeGrafter"/>
</dbReference>
<protein>
    <submittedName>
        <fullName evidence="1">Transcriptional regulator, BadM/Rrf2 family</fullName>
    </submittedName>
</protein>
<accession>A0AA46AJN8</accession>
<sequence length="145" mass="16104">MAGTFHLSEMLSLALHSMVYIATSESEYVNVKQIAQATGASEAHLSKVLQRLAKGRILRSVRGPKGGFSLDRSPDNISFLEIYEMIEGPVSLEGCPSHRRECPFAYCIFRGMPEKLNSQFIDYLTNTHLSEFIGNRKPGKDSAAH</sequence>
<gene>
    <name evidence="1" type="ORF">SAMN06296020_110134</name>
</gene>